<dbReference type="GO" id="GO:0006753">
    <property type="term" value="P:nucleoside phosphate metabolic process"/>
    <property type="evidence" value="ECO:0007669"/>
    <property type="project" value="TreeGrafter"/>
</dbReference>
<reference evidence="10" key="1">
    <citation type="submission" date="2016-10" db="EMBL/GenBank/DDBJ databases">
        <authorList>
            <person name="Varghese N."/>
            <person name="Submissions S."/>
        </authorList>
    </citation>
    <scope>NUCLEOTIDE SEQUENCE [LARGE SCALE GENOMIC DNA]</scope>
    <source>
        <strain evidence="10">CGMCC 1.7062</strain>
    </source>
</reference>
<dbReference type="GO" id="GO:0005829">
    <property type="term" value="C:cytosol"/>
    <property type="evidence" value="ECO:0007669"/>
    <property type="project" value="TreeGrafter"/>
</dbReference>
<keyword evidence="5" id="KW-0378">Hydrolase</keyword>
<dbReference type="Proteomes" id="UP000236721">
    <property type="component" value="Unassembled WGS sequence"/>
</dbReference>
<comment type="similarity">
    <text evidence="3">Belongs to the Nudix hydrolase family. NudK subfamily.</text>
</comment>
<evidence type="ECO:0000256" key="4">
    <source>
        <dbReference type="ARBA" id="ARBA00016377"/>
    </source>
</evidence>
<dbReference type="Gene3D" id="3.90.79.10">
    <property type="entry name" value="Nucleoside Triphosphate Pyrophosphohydrolase"/>
    <property type="match status" value="1"/>
</dbReference>
<dbReference type="PANTHER" id="PTHR11839">
    <property type="entry name" value="UDP/ADP-SUGAR PYROPHOSPHATASE"/>
    <property type="match status" value="1"/>
</dbReference>
<sequence>MRYATLVFLLIAWYVTEMSIKTLDSKVVYQNNWMTVREDKIERESGAQGIYGVVDKPDCAVIIAVEKDHIHLVQQYRYSVGERFWELPQGAWESNPDADHIELARGELLEETGLTAKTMTYVGKQLIAYGFLNQTCHIYLATNLSKQQQQLDNEEEDLITQRFSISQFETMITDGRIQDIVTTGAWGLAKLKGLV</sequence>
<evidence type="ECO:0000256" key="5">
    <source>
        <dbReference type="ARBA" id="ARBA00022801"/>
    </source>
</evidence>
<organism evidence="9 10">
    <name type="scientific">Vibrio hangzhouensis</name>
    <dbReference type="NCBI Taxonomy" id="462991"/>
    <lineage>
        <taxon>Bacteria</taxon>
        <taxon>Pseudomonadati</taxon>
        <taxon>Pseudomonadota</taxon>
        <taxon>Gammaproteobacteria</taxon>
        <taxon>Vibrionales</taxon>
        <taxon>Vibrionaceae</taxon>
        <taxon>Vibrio</taxon>
    </lineage>
</organism>
<evidence type="ECO:0000256" key="1">
    <source>
        <dbReference type="ARBA" id="ARBA00000847"/>
    </source>
</evidence>
<dbReference type="PROSITE" id="PS51462">
    <property type="entry name" value="NUDIX"/>
    <property type="match status" value="1"/>
</dbReference>
<dbReference type="EMBL" id="FNVG01000002">
    <property type="protein sequence ID" value="SEF60453.1"/>
    <property type="molecule type" value="Genomic_DNA"/>
</dbReference>
<dbReference type="GO" id="GO:0019693">
    <property type="term" value="P:ribose phosphate metabolic process"/>
    <property type="evidence" value="ECO:0007669"/>
    <property type="project" value="TreeGrafter"/>
</dbReference>
<dbReference type="InterPro" id="IPR000086">
    <property type="entry name" value="NUDIX_hydrolase_dom"/>
</dbReference>
<accession>A0A1H5TCF8</accession>
<evidence type="ECO:0000256" key="3">
    <source>
        <dbReference type="ARBA" id="ARBA00007275"/>
    </source>
</evidence>
<comment type="catalytic activity">
    <reaction evidence="1">
        <text>GDP-alpha-D-mannose + H2O = alpha-D-mannose 1-phosphate + GMP + 2 H(+)</text>
        <dbReference type="Rhea" id="RHEA:27978"/>
        <dbReference type="ChEBI" id="CHEBI:15377"/>
        <dbReference type="ChEBI" id="CHEBI:15378"/>
        <dbReference type="ChEBI" id="CHEBI:57527"/>
        <dbReference type="ChEBI" id="CHEBI:58115"/>
        <dbReference type="ChEBI" id="CHEBI:58409"/>
    </reaction>
</comment>
<protein>
    <recommendedName>
        <fullName evidence="4">GDP-mannose pyrophosphatase</fullName>
    </recommendedName>
    <alternativeName>
        <fullName evidence="6">GDP-mannose hydrolase</fullName>
    </alternativeName>
    <alternativeName>
        <fullName evidence="7">GDPMK</fullName>
    </alternativeName>
</protein>
<gene>
    <name evidence="9" type="ORF">SAMN04488244_102205</name>
</gene>
<dbReference type="GO" id="GO:0016787">
    <property type="term" value="F:hydrolase activity"/>
    <property type="evidence" value="ECO:0007669"/>
    <property type="project" value="UniProtKB-KW"/>
</dbReference>
<dbReference type="AlphaFoldDB" id="A0A1H5TCF8"/>
<dbReference type="PANTHER" id="PTHR11839:SF18">
    <property type="entry name" value="NUDIX HYDROLASE DOMAIN-CONTAINING PROTEIN"/>
    <property type="match status" value="1"/>
</dbReference>
<dbReference type="InterPro" id="IPR015797">
    <property type="entry name" value="NUDIX_hydrolase-like_dom_sf"/>
</dbReference>
<dbReference type="Pfam" id="PF00293">
    <property type="entry name" value="NUDIX"/>
    <property type="match status" value="1"/>
</dbReference>
<evidence type="ECO:0000256" key="6">
    <source>
        <dbReference type="ARBA" id="ARBA00032162"/>
    </source>
</evidence>
<name>A0A1H5TCF8_9VIBR</name>
<keyword evidence="10" id="KW-1185">Reference proteome</keyword>
<evidence type="ECO:0000256" key="7">
    <source>
        <dbReference type="ARBA" id="ARBA00032272"/>
    </source>
</evidence>
<evidence type="ECO:0000256" key="2">
    <source>
        <dbReference type="ARBA" id="ARBA00001946"/>
    </source>
</evidence>
<comment type="cofactor">
    <cofactor evidence="2">
        <name>Mg(2+)</name>
        <dbReference type="ChEBI" id="CHEBI:18420"/>
    </cofactor>
</comment>
<feature type="domain" description="Nudix hydrolase" evidence="8">
    <location>
        <begin position="54"/>
        <end position="185"/>
    </location>
</feature>
<dbReference type="CDD" id="cd24161">
    <property type="entry name" value="NUDIX_ADPRase_Ndx2"/>
    <property type="match status" value="1"/>
</dbReference>
<evidence type="ECO:0000313" key="10">
    <source>
        <dbReference type="Proteomes" id="UP000236721"/>
    </source>
</evidence>
<evidence type="ECO:0000313" key="9">
    <source>
        <dbReference type="EMBL" id="SEF60453.1"/>
    </source>
</evidence>
<evidence type="ECO:0000259" key="8">
    <source>
        <dbReference type="PROSITE" id="PS51462"/>
    </source>
</evidence>
<proteinExistence type="inferred from homology"/>
<dbReference type="SUPFAM" id="SSF55811">
    <property type="entry name" value="Nudix"/>
    <property type="match status" value="1"/>
</dbReference>